<dbReference type="GO" id="GO:0055129">
    <property type="term" value="P:L-proline biosynthetic process"/>
    <property type="evidence" value="ECO:0007669"/>
    <property type="project" value="UniProtKB-UniPathway"/>
</dbReference>
<dbReference type="SUPFAM" id="SSF53720">
    <property type="entry name" value="ALDH-like"/>
    <property type="match status" value="1"/>
</dbReference>
<gene>
    <name evidence="14" type="ORF">ZT3D7_G6907</name>
</gene>
<dbReference type="CDD" id="cd07079">
    <property type="entry name" value="ALDH_F18-19_ProA-GPR"/>
    <property type="match status" value="1"/>
</dbReference>
<dbReference type="Proteomes" id="UP000215127">
    <property type="component" value="Chromosome 6"/>
</dbReference>
<proteinExistence type="inferred from homology"/>
<evidence type="ECO:0000256" key="12">
    <source>
        <dbReference type="SAM" id="MobiDB-lite"/>
    </source>
</evidence>
<comment type="function">
    <text evidence="8">Catalyzes the NADPH dependent reduction of L-gamma-glutamyl 5-phosphate into L-glutamate 5-semialdehyde and phosphate. The product spontaneously undergoes cyclization to form 1-pyrroline-5-carboxylate.</text>
</comment>
<feature type="region of interest" description="Disordered" evidence="12">
    <location>
        <begin position="1"/>
        <end position="23"/>
    </location>
</feature>
<name>A0A1X7RWE5_ZYMT9</name>
<feature type="domain" description="Aldehyde dehydrogenase" evidence="13">
    <location>
        <begin position="5"/>
        <end position="288"/>
    </location>
</feature>
<evidence type="ECO:0000313" key="15">
    <source>
        <dbReference type="Proteomes" id="UP000215127"/>
    </source>
</evidence>
<evidence type="ECO:0000256" key="5">
    <source>
        <dbReference type="ARBA" id="ARBA00022857"/>
    </source>
</evidence>
<dbReference type="GO" id="GO:0050661">
    <property type="term" value="F:NADP binding"/>
    <property type="evidence" value="ECO:0007669"/>
    <property type="project" value="InterPro"/>
</dbReference>
<evidence type="ECO:0000256" key="10">
    <source>
        <dbReference type="ARBA" id="ARBA00075718"/>
    </source>
</evidence>
<dbReference type="AlphaFoldDB" id="A0A1X7RWE5"/>
<dbReference type="GO" id="GO:0004350">
    <property type="term" value="F:glutamate-5-semialdehyde dehydrogenase activity"/>
    <property type="evidence" value="ECO:0007669"/>
    <property type="project" value="UniProtKB-EC"/>
</dbReference>
<dbReference type="PIRSF" id="PIRSF000151">
    <property type="entry name" value="GPR"/>
    <property type="match status" value="1"/>
</dbReference>
<accession>A0A1X7RWE5</accession>
<keyword evidence="5" id="KW-0521">NADP</keyword>
<evidence type="ECO:0000256" key="7">
    <source>
        <dbReference type="ARBA" id="ARBA00049024"/>
    </source>
</evidence>
<dbReference type="InterPro" id="IPR000965">
    <property type="entry name" value="GPR_dom"/>
</dbReference>
<dbReference type="NCBIfam" id="TIGR00407">
    <property type="entry name" value="proA"/>
    <property type="match status" value="1"/>
</dbReference>
<protein>
    <recommendedName>
        <fullName evidence="2">glutamate-5-semialdehyde dehydrogenase</fullName>
        <ecNumber evidence="2">1.2.1.41</ecNumber>
    </recommendedName>
    <alternativeName>
        <fullName evidence="11">Glutamate-5-semialdehyde dehydrogenase</fullName>
    </alternativeName>
    <alternativeName>
        <fullName evidence="10">Glutamyl-gamma-semialdehyde dehydrogenase</fullName>
    </alternativeName>
</protein>
<dbReference type="PANTHER" id="PTHR11063:SF8">
    <property type="entry name" value="DELTA-1-PYRROLINE-5-CARBOXYLATE SYNTHASE"/>
    <property type="match status" value="1"/>
</dbReference>
<evidence type="ECO:0000256" key="2">
    <source>
        <dbReference type="ARBA" id="ARBA00013002"/>
    </source>
</evidence>
<dbReference type="Gene3D" id="3.40.309.10">
    <property type="entry name" value="Aldehyde Dehydrogenase, Chain A, domain 2"/>
    <property type="match status" value="1"/>
</dbReference>
<dbReference type="Gene3D" id="3.40.605.10">
    <property type="entry name" value="Aldehyde Dehydrogenase, Chain A, domain 1"/>
    <property type="match status" value="1"/>
</dbReference>
<keyword evidence="6" id="KW-0560">Oxidoreductase</keyword>
<dbReference type="InterPro" id="IPR016162">
    <property type="entry name" value="Ald_DH_N"/>
</dbReference>
<dbReference type="InterPro" id="IPR016163">
    <property type="entry name" value="Ald_DH_C"/>
</dbReference>
<dbReference type="PANTHER" id="PTHR11063">
    <property type="entry name" value="GLUTAMATE SEMIALDEHYDE DEHYDROGENASE"/>
    <property type="match status" value="1"/>
</dbReference>
<evidence type="ECO:0000256" key="9">
    <source>
        <dbReference type="ARBA" id="ARBA00060997"/>
    </source>
</evidence>
<evidence type="ECO:0000256" key="6">
    <source>
        <dbReference type="ARBA" id="ARBA00023002"/>
    </source>
</evidence>
<organism evidence="14 15">
    <name type="scientific">Zymoseptoria tritici (strain ST99CH_3D7)</name>
    <dbReference type="NCBI Taxonomy" id="1276538"/>
    <lineage>
        <taxon>Eukaryota</taxon>
        <taxon>Fungi</taxon>
        <taxon>Dikarya</taxon>
        <taxon>Ascomycota</taxon>
        <taxon>Pezizomycotina</taxon>
        <taxon>Dothideomycetes</taxon>
        <taxon>Dothideomycetidae</taxon>
        <taxon>Mycosphaerellales</taxon>
        <taxon>Mycosphaerellaceae</taxon>
        <taxon>Zymoseptoria</taxon>
    </lineage>
</organism>
<keyword evidence="3" id="KW-0028">Amino-acid biosynthesis</keyword>
<evidence type="ECO:0000256" key="1">
    <source>
        <dbReference type="ARBA" id="ARBA00004985"/>
    </source>
</evidence>
<keyword evidence="15" id="KW-1185">Reference proteome</keyword>
<dbReference type="InterPro" id="IPR016161">
    <property type="entry name" value="Ald_DH/histidinol_DH"/>
</dbReference>
<evidence type="ECO:0000256" key="11">
    <source>
        <dbReference type="ARBA" id="ARBA00077451"/>
    </source>
</evidence>
<sequence length="462" mass="48942">MSLTNASPEEAARAAKTSSRTLATLSESSRNKALDAIYDALSAAREDILAANAVDLENAKKATADGALNPSIFKRLDLSRKGKFDDMLQGIKDVRGLPDPVGRVDLRTELDAGLILQRQTCPIGVLLIIFEARPEVIANIASLAIKSANAAILKGGKESTESFKAIASTIATALSSTDVPNDAIQLVTTRDAVDPLLTLSQYIDLVIPRGSNDLVSHCQKKAHMPVLGHADGLCSLYIHSDADPQMCIDVVVDSKTDYPAACNAVETLLVHEDVLSTILPGVATALQAKGVTLRCDQQSLTALTSTLDPAASSLLQPSTDQDYATEFLDLILAIRTIPSSSSSDQPNTSVDAAITHINTHGSHHTDAILTSSEQTANRFLSSVDAACKFWNASTRFCDGMRFGFGTEVGISTNKVHARGPVGLEGLTIHEYRVVGKGHCAGAYGGAGGRAYTHRKLPLEGEK</sequence>
<evidence type="ECO:0000259" key="13">
    <source>
        <dbReference type="Pfam" id="PF00171"/>
    </source>
</evidence>
<comment type="pathway">
    <text evidence="1">Amino-acid biosynthesis; L-proline biosynthesis; L-glutamate 5-semialdehyde from L-glutamate: step 2/2.</text>
</comment>
<evidence type="ECO:0000256" key="4">
    <source>
        <dbReference type="ARBA" id="ARBA00022650"/>
    </source>
</evidence>
<dbReference type="InterPro" id="IPR015590">
    <property type="entry name" value="Aldehyde_DH_dom"/>
</dbReference>
<evidence type="ECO:0000313" key="14">
    <source>
        <dbReference type="EMBL" id="SMQ51754.1"/>
    </source>
</evidence>
<dbReference type="InterPro" id="IPR012134">
    <property type="entry name" value="Glu-5-SA_DH"/>
</dbReference>
<dbReference type="UniPathway" id="UPA00098">
    <property type="reaction ID" value="UER00360"/>
</dbReference>
<dbReference type="FunFam" id="3.40.309.10:FF:000006">
    <property type="entry name" value="Gamma-glutamyl phosphate reductase"/>
    <property type="match status" value="1"/>
</dbReference>
<dbReference type="HAMAP" id="MF_00412">
    <property type="entry name" value="ProA"/>
    <property type="match status" value="1"/>
</dbReference>
<keyword evidence="4" id="KW-0641">Proline biosynthesis</keyword>
<dbReference type="EMBL" id="LT853697">
    <property type="protein sequence ID" value="SMQ51754.1"/>
    <property type="molecule type" value="Genomic_DNA"/>
</dbReference>
<dbReference type="NCBIfam" id="NF001221">
    <property type="entry name" value="PRK00197.1"/>
    <property type="match status" value="1"/>
</dbReference>
<comment type="catalytic activity">
    <reaction evidence="7">
        <text>L-glutamate 5-semialdehyde + phosphate + NADP(+) = L-glutamyl 5-phosphate + NADPH + H(+)</text>
        <dbReference type="Rhea" id="RHEA:19541"/>
        <dbReference type="ChEBI" id="CHEBI:15378"/>
        <dbReference type="ChEBI" id="CHEBI:43474"/>
        <dbReference type="ChEBI" id="CHEBI:57783"/>
        <dbReference type="ChEBI" id="CHEBI:58066"/>
        <dbReference type="ChEBI" id="CHEBI:58274"/>
        <dbReference type="ChEBI" id="CHEBI:58349"/>
        <dbReference type="EC" id="1.2.1.41"/>
    </reaction>
</comment>
<dbReference type="EC" id="1.2.1.41" evidence="2"/>
<comment type="similarity">
    <text evidence="9">Belongs to the gamma-glutamyl phosphate reductase family.</text>
</comment>
<reference evidence="14 15" key="1">
    <citation type="submission" date="2016-06" db="EMBL/GenBank/DDBJ databases">
        <authorList>
            <person name="Kjaerup R.B."/>
            <person name="Dalgaard T.S."/>
            <person name="Juul-Madsen H.R."/>
        </authorList>
    </citation>
    <scope>NUCLEOTIDE SEQUENCE [LARGE SCALE GENOMIC DNA]</scope>
</reference>
<evidence type="ECO:0000256" key="8">
    <source>
        <dbReference type="ARBA" id="ARBA00059423"/>
    </source>
</evidence>
<dbReference type="Pfam" id="PF00171">
    <property type="entry name" value="Aldedh"/>
    <property type="match status" value="1"/>
</dbReference>
<evidence type="ECO:0000256" key="3">
    <source>
        <dbReference type="ARBA" id="ARBA00022605"/>
    </source>
</evidence>
<dbReference type="STRING" id="1276538.A0A1X7RWE5"/>